<evidence type="ECO:0000256" key="1">
    <source>
        <dbReference type="ARBA" id="ARBA00009986"/>
    </source>
</evidence>
<dbReference type="SUPFAM" id="SSF53720">
    <property type="entry name" value="ALDH-like"/>
    <property type="match status" value="1"/>
</dbReference>
<proteinExistence type="inferred from homology"/>
<dbReference type="PROSITE" id="PS00687">
    <property type="entry name" value="ALDEHYDE_DEHYDR_GLU"/>
    <property type="match status" value="1"/>
</dbReference>
<organism evidence="6 7">
    <name type="scientific">Dichomitus squalens</name>
    <dbReference type="NCBI Taxonomy" id="114155"/>
    <lineage>
        <taxon>Eukaryota</taxon>
        <taxon>Fungi</taxon>
        <taxon>Dikarya</taxon>
        <taxon>Basidiomycota</taxon>
        <taxon>Agaricomycotina</taxon>
        <taxon>Agaricomycetes</taxon>
        <taxon>Polyporales</taxon>
        <taxon>Polyporaceae</taxon>
        <taxon>Dichomitus</taxon>
    </lineage>
</organism>
<dbReference type="InterPro" id="IPR016162">
    <property type="entry name" value="Ald_DH_N"/>
</dbReference>
<feature type="domain" description="Aldehyde dehydrogenase" evidence="5">
    <location>
        <begin position="27"/>
        <end position="476"/>
    </location>
</feature>
<dbReference type="InterPro" id="IPR016161">
    <property type="entry name" value="Ald_DH/histidinol_DH"/>
</dbReference>
<dbReference type="InterPro" id="IPR016163">
    <property type="entry name" value="Ald_DH_C"/>
</dbReference>
<name>A0A4Q9PK86_9APHY</name>
<dbReference type="Gene3D" id="3.40.309.10">
    <property type="entry name" value="Aldehyde Dehydrogenase, Chain A, domain 2"/>
    <property type="match status" value="1"/>
</dbReference>
<evidence type="ECO:0000313" key="6">
    <source>
        <dbReference type="EMBL" id="TBU54560.1"/>
    </source>
</evidence>
<dbReference type="EMBL" id="ML145186">
    <property type="protein sequence ID" value="TBU54560.1"/>
    <property type="molecule type" value="Genomic_DNA"/>
</dbReference>
<evidence type="ECO:0000256" key="3">
    <source>
        <dbReference type="PROSITE-ProRule" id="PRU10007"/>
    </source>
</evidence>
<feature type="active site" evidence="3">
    <location>
        <position position="251"/>
    </location>
</feature>
<evidence type="ECO:0000313" key="7">
    <source>
        <dbReference type="Proteomes" id="UP000292082"/>
    </source>
</evidence>
<sequence>MDAFEKTALSTDSFKHVIDGKLADSPTNAEAINPSTGEVFAHVPVATREQLEETIAAAERAFPTWSAKAWGERADILRALAALIERHAERFNTMIMREVGKDRASAAYEVMSASSWLRAYASHTLQDEVSTGATGRVSQVRYRPYGVCGAIIAFNFPLVLCVLKLGHSLLVGNCLIIKVPPTSPCVALKFIELAQSIVPPGVLSALYGGSDLGQWIVEHPRIWRISFTGSTAAGRAILSSAAPHVKNITLELGGNDPAIVLPDVDVKKVAQHLFLAATSNAGQICFNTKRLYIHEDVYDAFRDEIVALARAAVVGDPFDPETTIGPVQNQRQYDKLKGLMADSKDKGYKIAFECEAPAHGEKSKGYFIPVTILDNPPEDSRVVREEQFGPIIPLLKWRDDGEVVARANSDEYGFSATLWGSDMKRLRSIADRLFYGMVWINEWGVIDGDHLITGTKHSGGGVESSKYALSSWAYIQSFTCKESLD</sequence>
<dbReference type="AlphaFoldDB" id="A0A4Q9PK86"/>
<evidence type="ECO:0000259" key="5">
    <source>
        <dbReference type="Pfam" id="PF00171"/>
    </source>
</evidence>
<evidence type="ECO:0000256" key="2">
    <source>
        <dbReference type="ARBA" id="ARBA00023002"/>
    </source>
</evidence>
<dbReference type="Pfam" id="PF00171">
    <property type="entry name" value="Aldedh"/>
    <property type="match status" value="1"/>
</dbReference>
<dbReference type="Gene3D" id="3.40.605.10">
    <property type="entry name" value="Aldehyde Dehydrogenase, Chain A, domain 1"/>
    <property type="match status" value="1"/>
</dbReference>
<keyword evidence="7" id="KW-1185">Reference proteome</keyword>
<dbReference type="GO" id="GO:0016620">
    <property type="term" value="F:oxidoreductase activity, acting on the aldehyde or oxo group of donors, NAD or NADP as acceptor"/>
    <property type="evidence" value="ECO:0007669"/>
    <property type="project" value="InterPro"/>
</dbReference>
<protein>
    <submittedName>
        <fullName evidence="6">Aldehyde dehydrogenase</fullName>
    </submittedName>
</protein>
<dbReference type="CDD" id="cd07106">
    <property type="entry name" value="ALDH_AldA-AAD23400"/>
    <property type="match status" value="1"/>
</dbReference>
<accession>A0A4Q9PK86</accession>
<dbReference type="InterPro" id="IPR015590">
    <property type="entry name" value="Aldehyde_DH_dom"/>
</dbReference>
<dbReference type="PANTHER" id="PTHR11699">
    <property type="entry name" value="ALDEHYDE DEHYDROGENASE-RELATED"/>
    <property type="match status" value="1"/>
</dbReference>
<comment type="similarity">
    <text evidence="1 4">Belongs to the aldehyde dehydrogenase family.</text>
</comment>
<dbReference type="FunFam" id="3.40.605.10:FF:000007">
    <property type="entry name" value="NAD/NADP-dependent betaine aldehyde dehydrogenase"/>
    <property type="match status" value="1"/>
</dbReference>
<keyword evidence="2 4" id="KW-0560">Oxidoreductase</keyword>
<dbReference type="STRING" id="114155.A0A4Q9PK86"/>
<gene>
    <name evidence="6" type="ORF">BD310DRAFT_935695</name>
</gene>
<reference evidence="6 7" key="1">
    <citation type="submission" date="2019-01" db="EMBL/GenBank/DDBJ databases">
        <title>Draft genome sequences of three monokaryotic isolates of the white-rot basidiomycete fungus Dichomitus squalens.</title>
        <authorList>
            <consortium name="DOE Joint Genome Institute"/>
            <person name="Lopez S.C."/>
            <person name="Andreopoulos B."/>
            <person name="Pangilinan J."/>
            <person name="Lipzen A."/>
            <person name="Riley R."/>
            <person name="Ahrendt S."/>
            <person name="Ng V."/>
            <person name="Barry K."/>
            <person name="Daum C."/>
            <person name="Grigoriev I.V."/>
            <person name="Hilden K.S."/>
            <person name="Makela M.R."/>
            <person name="de Vries R.P."/>
        </authorList>
    </citation>
    <scope>NUCLEOTIDE SEQUENCE [LARGE SCALE GENOMIC DNA]</scope>
    <source>
        <strain evidence="6 7">CBS 464.89</strain>
    </source>
</reference>
<dbReference type="InterPro" id="IPR044086">
    <property type="entry name" value="LUC3-like"/>
</dbReference>
<dbReference type="InterPro" id="IPR029510">
    <property type="entry name" value="Ald_DH_CS_GLU"/>
</dbReference>
<dbReference type="Proteomes" id="UP000292082">
    <property type="component" value="Unassembled WGS sequence"/>
</dbReference>
<evidence type="ECO:0000256" key="4">
    <source>
        <dbReference type="RuleBase" id="RU003345"/>
    </source>
</evidence>